<sequence>MPRHDAKAGTPLLHQTERFPAVANNASSDSELMQYTDMLAQVNQLKSNAKLALIYELISELETEQIQSLLEFAQREITERQRLLSPSLPPSDRKTRLLLKKDYSYQNRGLSEPNQYYVYLRRRKPKLDRYIGTLFYIPQGCTLSYFPDAEGRVLFNPPHNTFQLKDANNPDLIRLVRLIGLEPPPSDYTFTKQQNDVPEIYLRLEYLDPHTYQSIGEKIYPFPFCMYEGGELDRYRWDVTTVVLPSETKVETNTKINTNIYSELHQELQAIDSPSHARSSSCVPFSSEPCSTDSTQAIEHPSSSELLTNNSSTKDKLSHESSRRVIQLPPTKAITFYLTDRRDASTVLERMRLWVSWSDRAMPQSRWELVQNNSSYTLMNANFKRTILSFSIDAASMRLENSLPVLMQWFHDLALAVSQSQSQRCYSAAQLKLAHNLFVEMSLPQDNPLVVLKTLFGVDFSEQECL</sequence>
<accession>A0A9E8ZD46</accession>
<dbReference type="KEGG" id="tsin:OXH18_21150"/>
<evidence type="ECO:0000256" key="1">
    <source>
        <dbReference type="SAM" id="MobiDB-lite"/>
    </source>
</evidence>
<evidence type="ECO:0000313" key="2">
    <source>
        <dbReference type="EMBL" id="WAL59652.1"/>
    </source>
</evidence>
<gene>
    <name evidence="2" type="ORF">OXH18_21150</name>
</gene>
<feature type="compositionally biased region" description="Low complexity" evidence="1">
    <location>
        <begin position="303"/>
        <end position="312"/>
    </location>
</feature>
<dbReference type="EMBL" id="CP113797">
    <property type="protein sequence ID" value="WAL59652.1"/>
    <property type="molecule type" value="Genomic_DNA"/>
</dbReference>
<organism evidence="2 3">
    <name type="scientific">Thermocoleostomius sinensis A174</name>
    <dbReference type="NCBI Taxonomy" id="2016057"/>
    <lineage>
        <taxon>Bacteria</taxon>
        <taxon>Bacillati</taxon>
        <taxon>Cyanobacteriota</taxon>
        <taxon>Cyanophyceae</taxon>
        <taxon>Oculatellales</taxon>
        <taxon>Oculatellaceae</taxon>
        <taxon>Thermocoleostomius</taxon>
    </lineage>
</organism>
<keyword evidence="3" id="KW-1185">Reference proteome</keyword>
<dbReference type="RefSeq" id="WP_268609446.1">
    <property type="nucleotide sequence ID" value="NZ_CP113797.1"/>
</dbReference>
<reference evidence="2" key="1">
    <citation type="submission" date="2022-12" db="EMBL/GenBank/DDBJ databases">
        <title>Polyphasic identification of a Novel Hot-Spring Cyanobacterium Ocullathermofonsia sinensis gen nov. sp. nov. and Genomic Insights on its Adaptations to the Thermal Habitat.</title>
        <authorList>
            <person name="Daroch M."/>
            <person name="Tang J."/>
            <person name="Jiang Y."/>
        </authorList>
    </citation>
    <scope>NUCLEOTIDE SEQUENCE</scope>
    <source>
        <strain evidence="2">PKUAC-SCTA174</strain>
    </source>
</reference>
<proteinExistence type="predicted"/>
<dbReference type="Proteomes" id="UP001163152">
    <property type="component" value="Chromosome"/>
</dbReference>
<protein>
    <submittedName>
        <fullName evidence="2">Uncharacterized protein</fullName>
    </submittedName>
</protein>
<dbReference type="AlphaFoldDB" id="A0A9E8ZD46"/>
<feature type="region of interest" description="Disordered" evidence="1">
    <location>
        <begin position="292"/>
        <end position="322"/>
    </location>
</feature>
<feature type="compositionally biased region" description="Basic and acidic residues" evidence="1">
    <location>
        <begin position="313"/>
        <end position="322"/>
    </location>
</feature>
<evidence type="ECO:0000313" key="3">
    <source>
        <dbReference type="Proteomes" id="UP001163152"/>
    </source>
</evidence>
<name>A0A9E8ZD46_9CYAN</name>